<gene>
    <name evidence="1" type="ORF">Ade02nite_25470</name>
</gene>
<dbReference type="SUPFAM" id="SSF53335">
    <property type="entry name" value="S-adenosyl-L-methionine-dependent methyltransferases"/>
    <property type="match status" value="1"/>
</dbReference>
<dbReference type="PANTHER" id="PTHR43861:SF1">
    <property type="entry name" value="TRANS-ACONITATE 2-METHYLTRANSFERASE"/>
    <property type="match status" value="1"/>
</dbReference>
<dbReference type="RefSeq" id="WP_203761817.1">
    <property type="nucleotide sequence ID" value="NZ_BAAABO010000054.1"/>
</dbReference>
<keyword evidence="2" id="KW-1185">Reference proteome</keyword>
<proteinExistence type="predicted"/>
<reference evidence="1 2" key="1">
    <citation type="submission" date="2021-01" db="EMBL/GenBank/DDBJ databases">
        <title>Whole genome shotgun sequence of Actinoplanes deccanensis NBRC 13994.</title>
        <authorList>
            <person name="Komaki H."/>
            <person name="Tamura T."/>
        </authorList>
    </citation>
    <scope>NUCLEOTIDE SEQUENCE [LARGE SCALE GENOMIC DNA]</scope>
    <source>
        <strain evidence="1 2">NBRC 13994</strain>
    </source>
</reference>
<evidence type="ECO:0000313" key="2">
    <source>
        <dbReference type="Proteomes" id="UP000609879"/>
    </source>
</evidence>
<sequence>MAHTAFAEMLNLDAEVLHDYHDEVVTWVASLVPARPRIVDLGAGTGVGSRLLLRAMPEAEVVAVDVDEEILGHITDKRVRTVVADLDQPWPGELGPADLIWASASLHHLADPAQGLRQALATLKPGGVLVVSELDSFPRFLPDGAEAELEGRVHAELDKMRAEHGLHMHEDWSALLAEAGFTVEANRRFDIDLRPPLPAAAGRYAEISLERGVHRLEDRLAADDLRQLEAIVKGIRDRDDLVVRTTRTVVAGRKAA</sequence>
<dbReference type="PANTHER" id="PTHR43861">
    <property type="entry name" value="TRANS-ACONITATE 2-METHYLTRANSFERASE-RELATED"/>
    <property type="match status" value="1"/>
</dbReference>
<dbReference type="Proteomes" id="UP000609879">
    <property type="component" value="Unassembled WGS sequence"/>
</dbReference>
<name>A0ABQ3Y1N4_9ACTN</name>
<protein>
    <submittedName>
        <fullName evidence="1">SAM-dependent methyltransferase</fullName>
    </submittedName>
</protein>
<accession>A0ABQ3Y1N4</accession>
<evidence type="ECO:0000313" key="1">
    <source>
        <dbReference type="EMBL" id="GID73906.1"/>
    </source>
</evidence>
<keyword evidence="1" id="KW-0489">Methyltransferase</keyword>
<dbReference type="EMBL" id="BOMI01000043">
    <property type="protein sequence ID" value="GID73906.1"/>
    <property type="molecule type" value="Genomic_DNA"/>
</dbReference>
<dbReference type="GO" id="GO:0032259">
    <property type="term" value="P:methylation"/>
    <property type="evidence" value="ECO:0007669"/>
    <property type="project" value="UniProtKB-KW"/>
</dbReference>
<organism evidence="1 2">
    <name type="scientific">Paractinoplanes deccanensis</name>
    <dbReference type="NCBI Taxonomy" id="113561"/>
    <lineage>
        <taxon>Bacteria</taxon>
        <taxon>Bacillati</taxon>
        <taxon>Actinomycetota</taxon>
        <taxon>Actinomycetes</taxon>
        <taxon>Micromonosporales</taxon>
        <taxon>Micromonosporaceae</taxon>
        <taxon>Paractinoplanes</taxon>
    </lineage>
</organism>
<dbReference type="InterPro" id="IPR029063">
    <property type="entry name" value="SAM-dependent_MTases_sf"/>
</dbReference>
<dbReference type="CDD" id="cd02440">
    <property type="entry name" value="AdoMet_MTases"/>
    <property type="match status" value="1"/>
</dbReference>
<dbReference type="Gene3D" id="3.40.50.150">
    <property type="entry name" value="Vaccinia Virus protein VP39"/>
    <property type="match status" value="1"/>
</dbReference>
<comment type="caution">
    <text evidence="1">The sequence shown here is derived from an EMBL/GenBank/DDBJ whole genome shotgun (WGS) entry which is preliminary data.</text>
</comment>
<keyword evidence="1" id="KW-0808">Transferase</keyword>
<dbReference type="GO" id="GO:0008168">
    <property type="term" value="F:methyltransferase activity"/>
    <property type="evidence" value="ECO:0007669"/>
    <property type="project" value="UniProtKB-KW"/>
</dbReference>
<dbReference type="Pfam" id="PF13489">
    <property type="entry name" value="Methyltransf_23"/>
    <property type="match status" value="1"/>
</dbReference>